<protein>
    <recommendedName>
        <fullName evidence="4">DUF975 family protein</fullName>
    </recommendedName>
</protein>
<dbReference type="RefSeq" id="WP_199596485.1">
    <property type="nucleotide sequence ID" value="NZ_JAEHJZ010000001.1"/>
</dbReference>
<feature type="transmembrane region" description="Helical" evidence="1">
    <location>
        <begin position="199"/>
        <end position="232"/>
    </location>
</feature>
<keyword evidence="3" id="KW-1185">Reference proteome</keyword>
<feature type="transmembrane region" description="Helical" evidence="1">
    <location>
        <begin position="84"/>
        <end position="105"/>
    </location>
</feature>
<comment type="caution">
    <text evidence="2">The sequence shown here is derived from an EMBL/GenBank/DDBJ whole genome shotgun (WGS) entry which is preliminary data.</text>
</comment>
<accession>A0A934KGA5</accession>
<evidence type="ECO:0000256" key="1">
    <source>
        <dbReference type="SAM" id="Phobius"/>
    </source>
</evidence>
<dbReference type="Proteomes" id="UP000662373">
    <property type="component" value="Unassembled WGS sequence"/>
</dbReference>
<evidence type="ECO:0000313" key="3">
    <source>
        <dbReference type="Proteomes" id="UP000662373"/>
    </source>
</evidence>
<keyword evidence="1" id="KW-1133">Transmembrane helix</keyword>
<reference evidence="2 3" key="1">
    <citation type="submission" date="2020-09" db="EMBL/GenBank/DDBJ databases">
        <title>Draft genome of Gelidibacter salicanalis PAMC21136.</title>
        <authorList>
            <person name="Park H."/>
        </authorList>
    </citation>
    <scope>NUCLEOTIDE SEQUENCE [LARGE SCALE GENOMIC DNA]</scope>
    <source>
        <strain evidence="2 3">PAMC21136</strain>
    </source>
</reference>
<gene>
    <name evidence="2" type="ORF">JEM65_00065</name>
</gene>
<sequence>MTPVEFQSKLDNARALDFGTIFNQSIELFKKSWLQGFLMQLFVMILMMPFFLVIYVPLIVAMLAQSETGDFDPNNMNGLFAGFSVVYGLIFMVGILVVAAIQVAFNAAFFRMLRTLDSGGEVRTSDLFYFMKGDYFGKLLMLMLVTILIAIPAALAFYLPLIYVMVPLSFFAVIFAFNPQWSIASIVSSSFRLGNKKWGLTFGLLLVSYILMMLLTVVTCGLGGLFVAPFMFHPIYYIYKETIGFDDESELQQIGKRDVF</sequence>
<dbReference type="EMBL" id="JAEHJZ010000001">
    <property type="protein sequence ID" value="MBJ7879051.1"/>
    <property type="molecule type" value="Genomic_DNA"/>
</dbReference>
<evidence type="ECO:0008006" key="4">
    <source>
        <dbReference type="Google" id="ProtNLM"/>
    </source>
</evidence>
<proteinExistence type="predicted"/>
<feature type="transmembrane region" description="Helical" evidence="1">
    <location>
        <begin position="139"/>
        <end position="159"/>
    </location>
</feature>
<feature type="transmembrane region" description="Helical" evidence="1">
    <location>
        <begin position="165"/>
        <end position="187"/>
    </location>
</feature>
<dbReference type="AlphaFoldDB" id="A0A934KGA5"/>
<organism evidence="2 3">
    <name type="scientific">Gelidibacter salicanalis</name>
    <dbReference type="NCBI Taxonomy" id="291193"/>
    <lineage>
        <taxon>Bacteria</taxon>
        <taxon>Pseudomonadati</taxon>
        <taxon>Bacteroidota</taxon>
        <taxon>Flavobacteriia</taxon>
        <taxon>Flavobacteriales</taxon>
        <taxon>Flavobacteriaceae</taxon>
        <taxon>Gelidibacter</taxon>
    </lineage>
</organism>
<feature type="transmembrane region" description="Helical" evidence="1">
    <location>
        <begin position="37"/>
        <end position="64"/>
    </location>
</feature>
<keyword evidence="1" id="KW-0812">Transmembrane</keyword>
<name>A0A934KGA5_9FLAO</name>
<keyword evidence="1" id="KW-0472">Membrane</keyword>
<evidence type="ECO:0000313" key="2">
    <source>
        <dbReference type="EMBL" id="MBJ7879051.1"/>
    </source>
</evidence>